<evidence type="ECO:0000313" key="3">
    <source>
        <dbReference type="Proteomes" id="UP000309676"/>
    </source>
</evidence>
<dbReference type="EMBL" id="VCIW01000013">
    <property type="protein sequence ID" value="TLS50720.1"/>
    <property type="molecule type" value="Genomic_DNA"/>
</dbReference>
<dbReference type="SUPFAM" id="SSF55781">
    <property type="entry name" value="GAF domain-like"/>
    <property type="match status" value="1"/>
</dbReference>
<organism evidence="2 3">
    <name type="scientific">Paenibacillus antri</name>
    <dbReference type="NCBI Taxonomy" id="2582848"/>
    <lineage>
        <taxon>Bacteria</taxon>
        <taxon>Bacillati</taxon>
        <taxon>Bacillota</taxon>
        <taxon>Bacilli</taxon>
        <taxon>Bacillales</taxon>
        <taxon>Paenibacillaceae</taxon>
        <taxon>Paenibacillus</taxon>
    </lineage>
</organism>
<dbReference type="AlphaFoldDB" id="A0A5R9G9F6"/>
<protein>
    <submittedName>
        <fullName evidence="2">GAF domain-containing protein</fullName>
    </submittedName>
</protein>
<accession>A0A5R9G9F6</accession>
<proteinExistence type="predicted"/>
<evidence type="ECO:0000259" key="1">
    <source>
        <dbReference type="Pfam" id="PF13185"/>
    </source>
</evidence>
<dbReference type="RefSeq" id="WP_138195753.1">
    <property type="nucleotide sequence ID" value="NZ_VCIW01000013.1"/>
</dbReference>
<reference evidence="2 3" key="1">
    <citation type="submission" date="2019-05" db="EMBL/GenBank/DDBJ databases">
        <authorList>
            <person name="Narsing Rao M.P."/>
            <person name="Li W.J."/>
        </authorList>
    </citation>
    <scope>NUCLEOTIDE SEQUENCE [LARGE SCALE GENOMIC DNA]</scope>
    <source>
        <strain evidence="2 3">SYSU_K30003</strain>
    </source>
</reference>
<evidence type="ECO:0000313" key="2">
    <source>
        <dbReference type="EMBL" id="TLS50720.1"/>
    </source>
</evidence>
<dbReference type="Proteomes" id="UP000309676">
    <property type="component" value="Unassembled WGS sequence"/>
</dbReference>
<dbReference type="OrthoDB" id="2360948at2"/>
<keyword evidence="3" id="KW-1185">Reference proteome</keyword>
<feature type="domain" description="GAF" evidence="1">
    <location>
        <begin position="7"/>
        <end position="134"/>
    </location>
</feature>
<name>A0A5R9G9F6_9BACL</name>
<dbReference type="InterPro" id="IPR003018">
    <property type="entry name" value="GAF"/>
</dbReference>
<dbReference type="InterPro" id="IPR029016">
    <property type="entry name" value="GAF-like_dom_sf"/>
</dbReference>
<gene>
    <name evidence="2" type="ORF">FE782_18640</name>
</gene>
<dbReference type="Pfam" id="PF13185">
    <property type="entry name" value="GAF_2"/>
    <property type="match status" value="1"/>
</dbReference>
<sequence length="143" mass="15993">MSDIPSMERVLAALRASTDSDFSAVARYEHEVRLIRWIAASGQRSERYRHMRKRPGEGVAGEVIRFGTAVVRGYGPDDEKRSDDFMMHAEKLLVAAAVPIEAEDGRQGVLLIGRRTPIPYADRELNVLKDAARDMKLPVEAQS</sequence>
<dbReference type="Gene3D" id="3.30.450.40">
    <property type="match status" value="1"/>
</dbReference>
<comment type="caution">
    <text evidence="2">The sequence shown here is derived from an EMBL/GenBank/DDBJ whole genome shotgun (WGS) entry which is preliminary data.</text>
</comment>